<dbReference type="InterPro" id="IPR011992">
    <property type="entry name" value="EF-hand-dom_pair"/>
</dbReference>
<reference evidence="3 4" key="1">
    <citation type="journal article" date="2020" name="Microorganisms">
        <title>Osmotic Adaptation and Compatible Solute Biosynthesis of Phototrophic Bacteria as Revealed from Genome Analyses.</title>
        <authorList>
            <person name="Imhoff J.F."/>
            <person name="Rahn T."/>
            <person name="Kunzel S."/>
            <person name="Keller A."/>
            <person name="Neulinger S.C."/>
        </authorList>
    </citation>
    <scope>NUCLEOTIDE SEQUENCE [LARGE SCALE GENOMIC DNA]</scope>
    <source>
        <strain evidence="3 4">DSM 25653</strain>
    </source>
</reference>
<proteinExistence type="predicted"/>
<name>A0A9X0WAE1_9GAMM</name>
<dbReference type="SUPFAM" id="SSF50346">
    <property type="entry name" value="PRC-barrel domain"/>
    <property type="match status" value="1"/>
</dbReference>
<feature type="compositionally biased region" description="Basic and acidic residues" evidence="1">
    <location>
        <begin position="218"/>
        <end position="234"/>
    </location>
</feature>
<dbReference type="Gene3D" id="1.10.238.10">
    <property type="entry name" value="EF-hand"/>
    <property type="match status" value="1"/>
</dbReference>
<evidence type="ECO:0000256" key="1">
    <source>
        <dbReference type="SAM" id="MobiDB-lite"/>
    </source>
</evidence>
<keyword evidence="4" id="KW-1185">Reference proteome</keyword>
<dbReference type="Pfam" id="PF05239">
    <property type="entry name" value="PRC"/>
    <property type="match status" value="1"/>
</dbReference>
<dbReference type="InterPro" id="IPR027275">
    <property type="entry name" value="PRC-brl_dom"/>
</dbReference>
<gene>
    <name evidence="3" type="ORF">CKO42_12540</name>
</gene>
<dbReference type="SUPFAM" id="SSF47473">
    <property type="entry name" value="EF-hand"/>
    <property type="match status" value="1"/>
</dbReference>
<comment type="caution">
    <text evidence="3">The sequence shown here is derived from an EMBL/GenBank/DDBJ whole genome shotgun (WGS) entry which is preliminary data.</text>
</comment>
<dbReference type="Proteomes" id="UP001138768">
    <property type="component" value="Unassembled WGS sequence"/>
</dbReference>
<feature type="region of interest" description="Disordered" evidence="1">
    <location>
        <begin position="218"/>
        <end position="260"/>
    </location>
</feature>
<sequence>MRFVAVPAALRCYRGIATSHRQSQLSQRRPFPMMPTQTNKPLTAVSASYSSRHHTATAFSAVALMASLLYLAGITTAVEATEQDGRSDQKQAQQDLKTGLAHNLPPVYKISNWLGKPVNNEAGEQIGTIRDMIMDDYGRFRYVIMESEQVADEYKDDRIAVPMNHFQYPDEDDERYMVLDATPAKVSEAPSFEAGTYPNLPLRRWESVVVAYWLPEDAKDANPPKDRDDVKAKTPESVQQSSGNNDGGGSEQTSLPFDENRDMVYLPDAKEQLFDKLDANDDAAITKEEAQAHPPLAKEFERIDSYDNGRITRSEFALFELEASGSKQAGKSN</sequence>
<organism evidence="3 4">
    <name type="scientific">Lamprobacter modestohalophilus</name>
    <dbReference type="NCBI Taxonomy" id="1064514"/>
    <lineage>
        <taxon>Bacteria</taxon>
        <taxon>Pseudomonadati</taxon>
        <taxon>Pseudomonadota</taxon>
        <taxon>Gammaproteobacteria</taxon>
        <taxon>Chromatiales</taxon>
        <taxon>Chromatiaceae</taxon>
        <taxon>Lamprobacter</taxon>
    </lineage>
</organism>
<accession>A0A9X0WAE1</accession>
<protein>
    <recommendedName>
        <fullName evidence="2">PRC-barrel domain-containing protein</fullName>
    </recommendedName>
</protein>
<evidence type="ECO:0000313" key="3">
    <source>
        <dbReference type="EMBL" id="MBK1619248.1"/>
    </source>
</evidence>
<feature type="domain" description="PRC-barrel" evidence="2">
    <location>
        <begin position="107"/>
        <end position="176"/>
    </location>
</feature>
<dbReference type="InterPro" id="IPR011033">
    <property type="entry name" value="PRC_barrel-like_sf"/>
</dbReference>
<evidence type="ECO:0000313" key="4">
    <source>
        <dbReference type="Proteomes" id="UP001138768"/>
    </source>
</evidence>
<dbReference type="Gene3D" id="2.30.30.240">
    <property type="entry name" value="PRC-barrel domain"/>
    <property type="match status" value="1"/>
</dbReference>
<dbReference type="EMBL" id="NRRY01000019">
    <property type="protein sequence ID" value="MBK1619248.1"/>
    <property type="molecule type" value="Genomic_DNA"/>
</dbReference>
<dbReference type="AlphaFoldDB" id="A0A9X0WAE1"/>
<evidence type="ECO:0000259" key="2">
    <source>
        <dbReference type="Pfam" id="PF05239"/>
    </source>
</evidence>